<dbReference type="VEuPathDB" id="VectorBase:SCAU016553"/>
<keyword evidence="4" id="KW-1015">Disulfide bond</keyword>
<keyword evidence="9" id="KW-1133">Transmembrane helix</keyword>
<sequence length="993" mass="107708">MLDEDSEMHKAAAAAATTTEACYSDDYVSNVCLKHLMRSCINCTINKQYTRSGNHLYCSLKKTTPMSLSMTTATATTEAMTSTIKMTMVRTRQGAATPAMQINSNSSKSQGANSRYYAATTKRQQQQQQLQRQHLQLQRQHLQQQQQHTTYTNTLIGQPSLSSTILNPATFTTTSPSSSSPSAFSSSPAASSIAVSVSAATATAPAAAPSTCRTSVSISSPYLHTVYSKKHMGRRKRSNNDSMDDGINSCLRILLIVSFIKPLYMCYHFIKSVVLTSLKPTERLQQHQHYHNNRAVSVMHKKSTSASASPFSAISTKSSSSSISNLSRITSSPSSSTASPSRSKCIRVLPPIRTTSFITLLTIICLETILLSTMSSCAKTFYMHWNTSNSIFRIDNTDHIIDVNKGNLAFEFDQVHIICPVYEPGTYENETEKYIIYNVSKVEYETCRITNADPRVIAICDKPQKLMFFTITFRPFTPQPGGLEFLPGNDYYFISTSSKDDLYRRIGGRCSTDNMKVVFKVCCVSEEKNKTIASGTGSSSGGSGGKGGSQQGGGGNEVGGGGSSTAVGGSSPTDTSGVNNGILNVGGGGGGMVGGGNTMSGEDINLSTNINRNQQFSNHPHHVNNINTIGINGINTGMLPNGVMNPGGPGSGNNYGLQMNPMLNSPNGGGGATSINTNIDQYNRIPMQPNSINVLNNNIGGGGGGLGLGSHGGAGIMMTPGGMHNGITMISTGGGGGGGMMGPGIPGIHQYHGQTGIRINNVPSTHHTYLKNINSNNNNNNDHDHQHYDKHPNEVVKNEELTYNSAATRLSSPFSKFFSWWHWLCRIAGGGGGGGVGSLVLLKATTVDWELETTSLVPTLPSYRIYYNSLLNYVLRINKQFVNFKSILYNNLIYSIIALFVILLIQFVRYNFVLKITNNNHNNNDNTNDRSSSLMTKTKTTTRRTRTRTTSSATETTTTTTKTNFLTSYDNMTHKKFINEQEQQQPQQHQHVR</sequence>
<evidence type="ECO:0000256" key="9">
    <source>
        <dbReference type="SAM" id="Phobius"/>
    </source>
</evidence>
<keyword evidence="5" id="KW-0325">Glycoprotein</keyword>
<organism evidence="11 12">
    <name type="scientific">Stomoxys calcitrans</name>
    <name type="common">Stable fly</name>
    <name type="synonym">Conops calcitrans</name>
    <dbReference type="NCBI Taxonomy" id="35570"/>
    <lineage>
        <taxon>Eukaryota</taxon>
        <taxon>Metazoa</taxon>
        <taxon>Ecdysozoa</taxon>
        <taxon>Arthropoda</taxon>
        <taxon>Hexapoda</taxon>
        <taxon>Insecta</taxon>
        <taxon>Pterygota</taxon>
        <taxon>Neoptera</taxon>
        <taxon>Endopterygota</taxon>
        <taxon>Diptera</taxon>
        <taxon>Brachycera</taxon>
        <taxon>Muscomorpha</taxon>
        <taxon>Muscoidea</taxon>
        <taxon>Muscidae</taxon>
        <taxon>Stomoxys</taxon>
    </lineage>
</organism>
<feature type="domain" description="Ephrin RBD" evidence="10">
    <location>
        <begin position="378"/>
        <end position="521"/>
    </location>
</feature>
<feature type="compositionally biased region" description="Low complexity" evidence="8">
    <location>
        <begin position="919"/>
        <end position="939"/>
    </location>
</feature>
<dbReference type="SUPFAM" id="SSF49503">
    <property type="entry name" value="Cupredoxins"/>
    <property type="match status" value="1"/>
</dbReference>
<feature type="compositionally biased region" description="Gly residues" evidence="8">
    <location>
        <begin position="538"/>
        <end position="563"/>
    </location>
</feature>
<evidence type="ECO:0000256" key="5">
    <source>
        <dbReference type="ARBA" id="ARBA00023180"/>
    </source>
</evidence>
<evidence type="ECO:0000259" key="10">
    <source>
        <dbReference type="PROSITE" id="PS51551"/>
    </source>
</evidence>
<keyword evidence="3 7" id="KW-0472">Membrane</keyword>
<feature type="region of interest" description="Disordered" evidence="8">
    <location>
        <begin position="531"/>
        <end position="583"/>
    </location>
</feature>
<dbReference type="InterPro" id="IPR031328">
    <property type="entry name" value="Ephrin"/>
</dbReference>
<gene>
    <name evidence="11" type="primary">106082177</name>
</gene>
<evidence type="ECO:0000256" key="4">
    <source>
        <dbReference type="ARBA" id="ARBA00023157"/>
    </source>
</evidence>
<dbReference type="InterPro" id="IPR001799">
    <property type="entry name" value="Ephrin_RBD"/>
</dbReference>
<dbReference type="GO" id="GO:0048013">
    <property type="term" value="P:ephrin receptor signaling pathway"/>
    <property type="evidence" value="ECO:0007669"/>
    <property type="project" value="TreeGrafter"/>
</dbReference>
<dbReference type="InterPro" id="IPR008972">
    <property type="entry name" value="Cupredoxin"/>
</dbReference>
<evidence type="ECO:0000256" key="7">
    <source>
        <dbReference type="RuleBase" id="RU004375"/>
    </source>
</evidence>
<keyword evidence="2" id="KW-0732">Signal</keyword>
<dbReference type="Gene3D" id="2.60.40.420">
    <property type="entry name" value="Cupredoxins - blue copper proteins"/>
    <property type="match status" value="1"/>
</dbReference>
<evidence type="ECO:0000256" key="2">
    <source>
        <dbReference type="ARBA" id="ARBA00022729"/>
    </source>
</evidence>
<feature type="compositionally biased region" description="Low complexity" evidence="8">
    <location>
        <begin position="948"/>
        <end position="960"/>
    </location>
</feature>
<feature type="compositionally biased region" description="Polar residues" evidence="8">
    <location>
        <begin position="100"/>
        <end position="113"/>
    </location>
</feature>
<dbReference type="GO" id="GO:0007411">
    <property type="term" value="P:axon guidance"/>
    <property type="evidence" value="ECO:0007669"/>
    <property type="project" value="TreeGrafter"/>
</dbReference>
<comment type="subcellular location">
    <subcellularLocation>
        <location evidence="1">Membrane</location>
    </subcellularLocation>
</comment>
<dbReference type="STRING" id="35570.A0A1I8QF41"/>
<dbReference type="PRINTS" id="PR01347">
    <property type="entry name" value="EPHRIN"/>
</dbReference>
<comment type="caution">
    <text evidence="6">Lacks conserved residue(s) required for the propagation of feature annotation.</text>
</comment>
<dbReference type="GO" id="GO:0005886">
    <property type="term" value="C:plasma membrane"/>
    <property type="evidence" value="ECO:0007669"/>
    <property type="project" value="TreeGrafter"/>
</dbReference>
<dbReference type="PROSITE" id="PS51551">
    <property type="entry name" value="EPHRIN_RBD_2"/>
    <property type="match status" value="1"/>
</dbReference>
<evidence type="ECO:0000256" key="3">
    <source>
        <dbReference type="ARBA" id="ARBA00023136"/>
    </source>
</evidence>
<accession>A0A1I8QF41</accession>
<dbReference type="KEGG" id="scac:106082177"/>
<feature type="region of interest" description="Disordered" evidence="8">
    <location>
        <begin position="919"/>
        <end position="960"/>
    </location>
</feature>
<dbReference type="Proteomes" id="UP000095300">
    <property type="component" value="Unassembled WGS sequence"/>
</dbReference>
<comment type="similarity">
    <text evidence="6 7">Belongs to the ephrin family.</text>
</comment>
<dbReference type="CDD" id="cd02675">
    <property type="entry name" value="Ephrin_ectodomain"/>
    <property type="match status" value="1"/>
</dbReference>
<dbReference type="FunFam" id="2.60.40.420:FF:000054">
    <property type="entry name" value="Uncharacterized protein, isoform A"/>
    <property type="match status" value="1"/>
</dbReference>
<evidence type="ECO:0000256" key="6">
    <source>
        <dbReference type="PROSITE-ProRule" id="PRU00884"/>
    </source>
</evidence>
<dbReference type="EnsemblMetazoa" id="SCAU016553-RB">
    <property type="protein sequence ID" value="SCAU016553-PB"/>
    <property type="gene ID" value="SCAU016553"/>
</dbReference>
<feature type="region of interest" description="Disordered" evidence="8">
    <location>
        <begin position="323"/>
        <end position="342"/>
    </location>
</feature>
<keyword evidence="9" id="KW-0812">Transmembrane</keyword>
<dbReference type="PANTHER" id="PTHR11304">
    <property type="entry name" value="EPHRIN"/>
    <property type="match status" value="1"/>
</dbReference>
<dbReference type="OrthoDB" id="6250301at2759"/>
<evidence type="ECO:0000256" key="1">
    <source>
        <dbReference type="ARBA" id="ARBA00004370"/>
    </source>
</evidence>
<reference evidence="11" key="1">
    <citation type="submission" date="2020-05" db="UniProtKB">
        <authorList>
            <consortium name="EnsemblMetazoa"/>
        </authorList>
    </citation>
    <scope>IDENTIFICATION</scope>
    <source>
        <strain evidence="11">USDA</strain>
    </source>
</reference>
<protein>
    <recommendedName>
        <fullName evidence="10">Ephrin RBD domain-containing protein</fullName>
    </recommendedName>
</protein>
<evidence type="ECO:0000256" key="8">
    <source>
        <dbReference type="SAM" id="MobiDB-lite"/>
    </source>
</evidence>
<evidence type="ECO:0000313" key="12">
    <source>
        <dbReference type="Proteomes" id="UP000095300"/>
    </source>
</evidence>
<feature type="region of interest" description="Disordered" evidence="8">
    <location>
        <begin position="92"/>
        <end position="131"/>
    </location>
</feature>
<name>A0A1I8QF41_STOCA</name>
<dbReference type="Pfam" id="PF00812">
    <property type="entry name" value="Ephrin"/>
    <property type="match status" value="1"/>
</dbReference>
<proteinExistence type="inferred from homology"/>
<evidence type="ECO:0000313" key="11">
    <source>
        <dbReference type="EnsemblMetazoa" id="SCAU016553-PB"/>
    </source>
</evidence>
<feature type="transmembrane region" description="Helical" evidence="9">
    <location>
        <begin position="887"/>
        <end position="908"/>
    </location>
</feature>
<dbReference type="GO" id="GO:0046875">
    <property type="term" value="F:ephrin receptor binding"/>
    <property type="evidence" value="ECO:0007669"/>
    <property type="project" value="TreeGrafter"/>
</dbReference>
<dbReference type="PANTHER" id="PTHR11304:SF29">
    <property type="entry name" value="EPHRIN"/>
    <property type="match status" value="1"/>
</dbReference>
<dbReference type="AlphaFoldDB" id="A0A1I8QF41"/>
<feature type="compositionally biased region" description="Low complexity" evidence="8">
    <location>
        <begin position="564"/>
        <end position="583"/>
    </location>
</feature>
<keyword evidence="12" id="KW-1185">Reference proteome</keyword>